<evidence type="ECO:0000313" key="5">
    <source>
        <dbReference type="Proteomes" id="UP000034883"/>
    </source>
</evidence>
<accession>A0A0F6W3B9</accession>
<keyword evidence="1 2" id="KW-0597">Phosphoprotein</keyword>
<sequence length="130" mass="14504">MGVTAPHILIVDDEENHRRSLAIGLRLEGFAVSEARDGEHALEWLEHNCPDIAIVDLMMPGINGLDLARRMRMRHPEVRVVLTSAYHLTERQIERAAVGAIGFVPKPYSMDELAGFLRAKLARRSSIPAV</sequence>
<evidence type="ECO:0000259" key="3">
    <source>
        <dbReference type="PROSITE" id="PS50110"/>
    </source>
</evidence>
<reference evidence="4 5" key="1">
    <citation type="submission" date="2015-03" db="EMBL/GenBank/DDBJ databases">
        <title>Genome assembly of Sandaracinus amylolyticus DSM 53668.</title>
        <authorList>
            <person name="Sharma G."/>
            <person name="Subramanian S."/>
        </authorList>
    </citation>
    <scope>NUCLEOTIDE SEQUENCE [LARGE SCALE GENOMIC DNA]</scope>
    <source>
        <strain evidence="4 5">DSM 53668</strain>
    </source>
</reference>
<dbReference type="GO" id="GO:0000160">
    <property type="term" value="P:phosphorelay signal transduction system"/>
    <property type="evidence" value="ECO:0007669"/>
    <property type="project" value="InterPro"/>
</dbReference>
<dbReference type="InterPro" id="IPR011006">
    <property type="entry name" value="CheY-like_superfamily"/>
</dbReference>
<evidence type="ECO:0000313" key="4">
    <source>
        <dbReference type="EMBL" id="AKF06431.1"/>
    </source>
</evidence>
<dbReference type="CDD" id="cd00156">
    <property type="entry name" value="REC"/>
    <property type="match status" value="1"/>
</dbReference>
<dbReference type="InterPro" id="IPR001789">
    <property type="entry name" value="Sig_transdc_resp-reg_receiver"/>
</dbReference>
<gene>
    <name evidence="4" type="ORF">DB32_003580</name>
</gene>
<evidence type="ECO:0000256" key="2">
    <source>
        <dbReference type="PROSITE-ProRule" id="PRU00169"/>
    </source>
</evidence>
<dbReference type="PROSITE" id="PS50110">
    <property type="entry name" value="RESPONSE_REGULATORY"/>
    <property type="match status" value="1"/>
</dbReference>
<dbReference type="KEGG" id="samy:DB32_003580"/>
<dbReference type="InterPro" id="IPR050595">
    <property type="entry name" value="Bact_response_regulator"/>
</dbReference>
<dbReference type="AlphaFoldDB" id="A0A0F6W3B9"/>
<evidence type="ECO:0000256" key="1">
    <source>
        <dbReference type="ARBA" id="ARBA00022553"/>
    </source>
</evidence>
<feature type="domain" description="Response regulatory" evidence="3">
    <location>
        <begin position="7"/>
        <end position="121"/>
    </location>
</feature>
<dbReference type="PANTHER" id="PTHR44591">
    <property type="entry name" value="STRESS RESPONSE REGULATOR PROTEIN 1"/>
    <property type="match status" value="1"/>
</dbReference>
<feature type="modified residue" description="4-aspartylphosphate" evidence="2">
    <location>
        <position position="56"/>
    </location>
</feature>
<dbReference type="SUPFAM" id="SSF52172">
    <property type="entry name" value="CheY-like"/>
    <property type="match status" value="1"/>
</dbReference>
<dbReference type="Proteomes" id="UP000034883">
    <property type="component" value="Chromosome"/>
</dbReference>
<proteinExistence type="predicted"/>
<keyword evidence="5" id="KW-1185">Reference proteome</keyword>
<organism evidence="4 5">
    <name type="scientific">Sandaracinus amylolyticus</name>
    <dbReference type="NCBI Taxonomy" id="927083"/>
    <lineage>
        <taxon>Bacteria</taxon>
        <taxon>Pseudomonadati</taxon>
        <taxon>Myxococcota</taxon>
        <taxon>Polyangia</taxon>
        <taxon>Polyangiales</taxon>
        <taxon>Sandaracinaceae</taxon>
        <taxon>Sandaracinus</taxon>
    </lineage>
</organism>
<dbReference type="EMBL" id="CP011125">
    <property type="protein sequence ID" value="AKF06431.1"/>
    <property type="molecule type" value="Genomic_DNA"/>
</dbReference>
<dbReference type="STRING" id="927083.DB32_003580"/>
<protein>
    <submittedName>
        <fullName evidence="4">Phosphate regulon transcriptional regulatory protein PhoB</fullName>
    </submittedName>
</protein>
<dbReference type="Pfam" id="PF00072">
    <property type="entry name" value="Response_reg"/>
    <property type="match status" value="1"/>
</dbReference>
<dbReference type="PANTHER" id="PTHR44591:SF3">
    <property type="entry name" value="RESPONSE REGULATORY DOMAIN-CONTAINING PROTEIN"/>
    <property type="match status" value="1"/>
</dbReference>
<dbReference type="Gene3D" id="3.40.50.2300">
    <property type="match status" value="1"/>
</dbReference>
<dbReference type="RefSeq" id="WP_240481219.1">
    <property type="nucleotide sequence ID" value="NZ_CP011125.1"/>
</dbReference>
<name>A0A0F6W3B9_9BACT</name>
<dbReference type="SMART" id="SM00448">
    <property type="entry name" value="REC"/>
    <property type="match status" value="1"/>
</dbReference>